<evidence type="ECO:0000313" key="4">
    <source>
        <dbReference type="Proteomes" id="UP000676194"/>
    </source>
</evidence>
<dbReference type="RefSeq" id="WP_213495279.1">
    <property type="nucleotide sequence ID" value="NZ_CP074694.1"/>
</dbReference>
<dbReference type="KEGG" id="tsph:KIH39_21510"/>
<dbReference type="EMBL" id="CP074694">
    <property type="protein sequence ID" value="QVL31398.1"/>
    <property type="molecule type" value="Genomic_DNA"/>
</dbReference>
<evidence type="ECO:0000313" key="3">
    <source>
        <dbReference type="EMBL" id="QVL31398.1"/>
    </source>
</evidence>
<proteinExistence type="predicted"/>
<organism evidence="3 4">
    <name type="scientific">Telmatocola sphagniphila</name>
    <dbReference type="NCBI Taxonomy" id="1123043"/>
    <lineage>
        <taxon>Bacteria</taxon>
        <taxon>Pseudomonadati</taxon>
        <taxon>Planctomycetota</taxon>
        <taxon>Planctomycetia</taxon>
        <taxon>Gemmatales</taxon>
        <taxon>Gemmataceae</taxon>
    </lineage>
</organism>
<keyword evidence="4" id="KW-1185">Reference proteome</keyword>
<keyword evidence="1" id="KW-1133">Transmembrane helix</keyword>
<dbReference type="AlphaFoldDB" id="A0A8E6B6F3"/>
<feature type="transmembrane region" description="Helical" evidence="1">
    <location>
        <begin position="95"/>
        <end position="115"/>
    </location>
</feature>
<evidence type="ECO:0000256" key="1">
    <source>
        <dbReference type="SAM" id="Phobius"/>
    </source>
</evidence>
<name>A0A8E6B6F3_9BACT</name>
<keyword evidence="2" id="KW-0732">Signal</keyword>
<accession>A0A8E6B6F3</accession>
<feature type="chain" id="PRO_5034881852" evidence="2">
    <location>
        <begin position="29"/>
        <end position="149"/>
    </location>
</feature>
<gene>
    <name evidence="3" type="ORF">KIH39_21510</name>
</gene>
<keyword evidence="1" id="KW-0472">Membrane</keyword>
<dbReference type="Proteomes" id="UP000676194">
    <property type="component" value="Chromosome"/>
</dbReference>
<keyword evidence="1" id="KW-0812">Transmembrane</keyword>
<protein>
    <submittedName>
        <fullName evidence="3">Uncharacterized protein</fullName>
    </submittedName>
</protein>
<feature type="signal peptide" evidence="2">
    <location>
        <begin position="1"/>
        <end position="28"/>
    </location>
</feature>
<reference evidence="3" key="1">
    <citation type="submission" date="2021-05" db="EMBL/GenBank/DDBJ databases">
        <title>Complete genome sequence of the cellulolytic planctomycete Telmatocola sphagniphila SP2T and characterization of the first cellulase from planctomycetes.</title>
        <authorList>
            <person name="Rakitin A.L."/>
            <person name="Beletsky A.V."/>
            <person name="Naumoff D.G."/>
            <person name="Kulichevskaya I.S."/>
            <person name="Mardanov A.V."/>
            <person name="Ravin N.V."/>
            <person name="Dedysh S.N."/>
        </authorList>
    </citation>
    <scope>NUCLEOTIDE SEQUENCE</scope>
    <source>
        <strain evidence="3">SP2T</strain>
    </source>
</reference>
<sequence length="149" mass="16080">MSYASNPRSALGFWAAVLWLSLPGGVSAQIGSAPVSPSGGTTNWQNNMPSSVNDWAKNREKTNEEFIKTMTPTGVPNISVNPVAKSTMSAVQNYYRVRFIIALAGLFVVVAVFVIRNLQRSTAKHPAINDPWIRSQLAQQSGPGGYTAQ</sequence>
<evidence type="ECO:0000256" key="2">
    <source>
        <dbReference type="SAM" id="SignalP"/>
    </source>
</evidence>